<keyword evidence="4" id="KW-1185">Reference proteome</keyword>
<keyword evidence="1" id="KW-0812">Transmembrane</keyword>
<dbReference type="InterPro" id="IPR046216">
    <property type="entry name" value="DUF6249"/>
</dbReference>
<evidence type="ECO:0000259" key="2">
    <source>
        <dbReference type="Pfam" id="PF19762"/>
    </source>
</evidence>
<proteinExistence type="predicted"/>
<protein>
    <recommendedName>
        <fullName evidence="2">DUF6249 domain-containing protein</fullName>
    </recommendedName>
</protein>
<dbReference type="Pfam" id="PF19762">
    <property type="entry name" value="DUF6249"/>
    <property type="match status" value="1"/>
</dbReference>
<dbReference type="EMBL" id="JAERMS010000017">
    <property type="protein sequence ID" value="MBO1363475.1"/>
    <property type="molecule type" value="Genomic_DNA"/>
</dbReference>
<accession>A0ABS3M5R9</accession>
<keyword evidence="1" id="KW-0472">Membrane</keyword>
<dbReference type="Proteomes" id="UP000664265">
    <property type="component" value="Unassembled WGS sequence"/>
</dbReference>
<comment type="caution">
    <text evidence="3">The sequence shown here is derived from an EMBL/GenBank/DDBJ whole genome shotgun (WGS) entry which is preliminary data.</text>
</comment>
<feature type="transmembrane region" description="Helical" evidence="1">
    <location>
        <begin position="146"/>
        <end position="163"/>
    </location>
</feature>
<gene>
    <name evidence="3" type="ORF">JHU38_06770</name>
</gene>
<organism evidence="3 4">
    <name type="scientific">Prevotella illustrans</name>
    <dbReference type="NCBI Taxonomy" id="2800387"/>
    <lineage>
        <taxon>Bacteria</taxon>
        <taxon>Pseudomonadati</taxon>
        <taxon>Bacteroidota</taxon>
        <taxon>Bacteroidia</taxon>
        <taxon>Bacteroidales</taxon>
        <taxon>Prevotellaceae</taxon>
        <taxon>Prevotella</taxon>
    </lineage>
</organism>
<feature type="transmembrane region" description="Helical" evidence="1">
    <location>
        <begin position="78"/>
        <end position="103"/>
    </location>
</feature>
<dbReference type="RefSeq" id="WP_107581164.1">
    <property type="nucleotide sequence ID" value="NZ_JAERMS010000017.1"/>
</dbReference>
<feature type="domain" description="DUF6249" evidence="2">
    <location>
        <begin position="85"/>
        <end position="187"/>
    </location>
</feature>
<sequence length="205" mass="21941">MLGTVAVNAAPKHRHHPVATAVADSLNNGIEAYSDTSSVAAGEDTAVVDGDFESDWEDTSDARFLRNLFTGVVNAGGVWLALLMIVFVFLLLLSPFVILALIIRFMLKKHNDRVTIAQQAMASGQPVPEAVKPVDKHTDSFLWQKGVKNVSLGVGLAAFFSFLGASPLVGIGFLVACLGAGQIYIAKKSSRHDKTKTDEGQTPEF</sequence>
<evidence type="ECO:0000313" key="3">
    <source>
        <dbReference type="EMBL" id="MBO1363475.1"/>
    </source>
</evidence>
<keyword evidence="1" id="KW-1133">Transmembrane helix</keyword>
<name>A0ABS3M5R9_9BACT</name>
<evidence type="ECO:0000256" key="1">
    <source>
        <dbReference type="SAM" id="Phobius"/>
    </source>
</evidence>
<reference evidence="3 4" key="1">
    <citation type="submission" date="2021-01" db="EMBL/GenBank/DDBJ databases">
        <title>Prevotella A2931 sp. nov.</title>
        <authorList>
            <person name="Buhl M."/>
            <person name="Oberhettinger P."/>
        </authorList>
    </citation>
    <scope>NUCLEOTIDE SEQUENCE [LARGE SCALE GENOMIC DNA]</scope>
    <source>
        <strain evidence="3 4">A2931</strain>
    </source>
</reference>
<evidence type="ECO:0000313" key="4">
    <source>
        <dbReference type="Proteomes" id="UP000664265"/>
    </source>
</evidence>